<dbReference type="InterPro" id="IPR007871">
    <property type="entry name" value="Methyltransferase_TRM13"/>
</dbReference>
<evidence type="ECO:0000256" key="3">
    <source>
        <dbReference type="ARBA" id="ARBA00012810"/>
    </source>
</evidence>
<keyword evidence="5 15" id="KW-0489">Methyltransferase</keyword>
<comment type="catalytic activity">
    <reaction evidence="12 15">
        <text>cytidine(4) in tRNA(Pro) + S-adenosyl-L-methionine = 2'-O-methylcytidine(4) in tRNA(Pro) + S-adenosyl-L-homocysteine + H(+)</text>
        <dbReference type="Rhea" id="RHEA:32767"/>
        <dbReference type="Rhea" id="RHEA-COMP:10397"/>
        <dbReference type="Rhea" id="RHEA-COMP:10398"/>
        <dbReference type="ChEBI" id="CHEBI:15378"/>
        <dbReference type="ChEBI" id="CHEBI:57856"/>
        <dbReference type="ChEBI" id="CHEBI:59789"/>
        <dbReference type="ChEBI" id="CHEBI:74495"/>
        <dbReference type="ChEBI" id="CHEBI:82748"/>
        <dbReference type="EC" id="2.1.1.225"/>
    </reaction>
</comment>
<evidence type="ECO:0000256" key="10">
    <source>
        <dbReference type="ARBA" id="ARBA00022771"/>
    </source>
</evidence>
<dbReference type="InterPro" id="IPR022776">
    <property type="entry name" value="TRM13/UPF0224_CHHC_Znf_dom"/>
</dbReference>
<dbReference type="Pfam" id="PF05253">
    <property type="entry name" value="zf-U11-48K"/>
    <property type="match status" value="1"/>
</dbReference>
<keyword evidence="11 15" id="KW-0862">Zinc</keyword>
<evidence type="ECO:0000256" key="8">
    <source>
        <dbReference type="ARBA" id="ARBA00022694"/>
    </source>
</evidence>
<evidence type="ECO:0000256" key="7">
    <source>
        <dbReference type="ARBA" id="ARBA00022691"/>
    </source>
</evidence>
<evidence type="ECO:0000256" key="9">
    <source>
        <dbReference type="ARBA" id="ARBA00022723"/>
    </source>
</evidence>
<evidence type="ECO:0000256" key="12">
    <source>
        <dbReference type="ARBA" id="ARBA00048165"/>
    </source>
</evidence>
<gene>
    <name evidence="18" type="primary">TRM13</name>
    <name evidence="18" type="ORF">H4R26_000516</name>
</gene>
<dbReference type="AlphaFoldDB" id="A0A9W8BHI6"/>
<keyword evidence="19" id="KW-1185">Reference proteome</keyword>
<dbReference type="PANTHER" id="PTHR12998:SF0">
    <property type="entry name" value="TRNA:M(4)X MODIFICATION ENZYME TRM13 HOMOLOG"/>
    <property type="match status" value="1"/>
</dbReference>
<evidence type="ECO:0000256" key="15">
    <source>
        <dbReference type="RuleBase" id="RU367103"/>
    </source>
</evidence>
<dbReference type="Proteomes" id="UP001150907">
    <property type="component" value="Unassembled WGS sequence"/>
</dbReference>
<evidence type="ECO:0000256" key="2">
    <source>
        <dbReference type="ARBA" id="ARBA00005265"/>
    </source>
</evidence>
<evidence type="ECO:0000256" key="11">
    <source>
        <dbReference type="ARBA" id="ARBA00022833"/>
    </source>
</evidence>
<accession>A0A9W8BHI6</accession>
<comment type="similarity">
    <text evidence="2 15">Belongs to the methyltransferase TRM13 family.</text>
</comment>
<evidence type="ECO:0000313" key="19">
    <source>
        <dbReference type="Proteomes" id="UP001150907"/>
    </source>
</evidence>
<evidence type="ECO:0000259" key="17">
    <source>
        <dbReference type="PROSITE" id="PS51800"/>
    </source>
</evidence>
<evidence type="ECO:0000256" key="4">
    <source>
        <dbReference type="ARBA" id="ARBA00015883"/>
    </source>
</evidence>
<dbReference type="OrthoDB" id="258806at2759"/>
<dbReference type="GO" id="GO:0106050">
    <property type="term" value="F:tRNA 2'-O-methyltransferase activity"/>
    <property type="evidence" value="ECO:0007669"/>
    <property type="project" value="UniProtKB-UniRule"/>
</dbReference>
<keyword evidence="6 15" id="KW-0808">Transferase</keyword>
<feature type="region of interest" description="Disordered" evidence="16">
    <location>
        <begin position="396"/>
        <end position="415"/>
    </location>
</feature>
<keyword evidence="7 15" id="KW-0949">S-adenosyl-L-methionine</keyword>
<dbReference type="GO" id="GO:0008270">
    <property type="term" value="F:zinc ion binding"/>
    <property type="evidence" value="ECO:0007669"/>
    <property type="project" value="UniProtKB-KW"/>
</dbReference>
<comment type="caution">
    <text evidence="18">The sequence shown here is derived from an EMBL/GenBank/DDBJ whole genome shotgun (WGS) entry which is preliminary data.</text>
</comment>
<comment type="catalytic activity">
    <reaction evidence="13 15">
        <text>cytidine(4) in tRNA(Gly)(GCC) + S-adenosyl-L-methionine = 2'-O-methylcytidine(4) in tRNA(Gly)(GCC) + S-adenosyl-L-homocysteine + H(+)</text>
        <dbReference type="Rhea" id="RHEA:43192"/>
        <dbReference type="Rhea" id="RHEA-COMP:10399"/>
        <dbReference type="Rhea" id="RHEA-COMP:10400"/>
        <dbReference type="ChEBI" id="CHEBI:15378"/>
        <dbReference type="ChEBI" id="CHEBI:57856"/>
        <dbReference type="ChEBI" id="CHEBI:59789"/>
        <dbReference type="ChEBI" id="CHEBI:74495"/>
        <dbReference type="ChEBI" id="CHEBI:82748"/>
        <dbReference type="EC" id="2.1.1.225"/>
    </reaction>
</comment>
<dbReference type="EC" id="2.1.1.225" evidence="3 15"/>
<keyword evidence="10 15" id="KW-0863">Zinc-finger</keyword>
<proteinExistence type="inferred from homology"/>
<dbReference type="InterPro" id="IPR039044">
    <property type="entry name" value="Trm13"/>
</dbReference>
<name>A0A9W8BHI6_9FUNG</name>
<comment type="catalytic activity">
    <reaction evidence="14 15">
        <text>adenosine(4) in tRNA(His) + S-adenosyl-L-methionine = 2'-O-methyladenosine(4) in tRNA(His) + S-adenosyl-L-homocysteine + H(+)</text>
        <dbReference type="Rhea" id="RHEA:43196"/>
        <dbReference type="Rhea" id="RHEA-COMP:10401"/>
        <dbReference type="Rhea" id="RHEA-COMP:10402"/>
        <dbReference type="ChEBI" id="CHEBI:15378"/>
        <dbReference type="ChEBI" id="CHEBI:57856"/>
        <dbReference type="ChEBI" id="CHEBI:59789"/>
        <dbReference type="ChEBI" id="CHEBI:74411"/>
        <dbReference type="ChEBI" id="CHEBI:74477"/>
        <dbReference type="EC" id="2.1.1.225"/>
    </reaction>
</comment>
<evidence type="ECO:0000256" key="13">
    <source>
        <dbReference type="ARBA" id="ARBA00048635"/>
    </source>
</evidence>
<dbReference type="GO" id="GO:0030488">
    <property type="term" value="P:tRNA methylation"/>
    <property type="evidence" value="ECO:0007669"/>
    <property type="project" value="InterPro"/>
</dbReference>
<evidence type="ECO:0000313" key="18">
    <source>
        <dbReference type="EMBL" id="KAJ2007932.1"/>
    </source>
</evidence>
<dbReference type="EMBL" id="JANBQF010000015">
    <property type="protein sequence ID" value="KAJ2007932.1"/>
    <property type="molecule type" value="Genomic_DNA"/>
</dbReference>
<keyword evidence="9 15" id="KW-0479">Metal-binding</keyword>
<evidence type="ECO:0000256" key="1">
    <source>
        <dbReference type="ARBA" id="ARBA00002267"/>
    </source>
</evidence>
<keyword evidence="8 15" id="KW-0819">tRNA processing</keyword>
<comment type="function">
    <text evidence="1 15">tRNA methylase which 2'-O-methylates cytidine(4) in tRNA(Pro) and tRNA(Gly)(GCC), and adenosine(4) in tRNA(His).</text>
</comment>
<dbReference type="Pfam" id="PF05206">
    <property type="entry name" value="TRM13"/>
    <property type="match status" value="1"/>
</dbReference>
<reference evidence="18" key="1">
    <citation type="submission" date="2022-07" db="EMBL/GenBank/DDBJ databases">
        <title>Phylogenomic reconstructions and comparative analyses of Kickxellomycotina fungi.</title>
        <authorList>
            <person name="Reynolds N.K."/>
            <person name="Stajich J.E."/>
            <person name="Barry K."/>
            <person name="Grigoriev I.V."/>
            <person name="Crous P."/>
            <person name="Smith M.E."/>
        </authorList>
    </citation>
    <scope>NUCLEOTIDE SEQUENCE</scope>
    <source>
        <strain evidence="18">IMI 214461</strain>
    </source>
</reference>
<sequence>MVVCGDINAKSETRRVPCPYDPSHSVYLHRLKAHMEKLCNARPPATRPAHTVPDCNVALLPPGYAEGSFSECGQLWAEEGLAKADTRLMVQPGEHAYLGTTNSKLFGDLRTSAQDNLLSATAAPLTEATTHRLLRPVVSSYLRSLSAAPDNIEEMGLVELLDLVRPTEDLPLDICTHSALDERRLLKTNAKHVLQQASLLGHLDKRGLLDAKYAFIEFGAGKGELSVYLHAALGSALAEQDSCICLVDRKNFRQKFSVAGDGDDQVALVESSRGHFTRIHIDIRDLDLAKVAELQTEDKTTGAVQLRPIVAYSKHLCGAATDLTIRCLERYQQAGGTVAGIAIALCCHQACKYSMYVDHEYLSTAMMSDSGAGRWGSSQRSEFRHLMAMSSWAINAPAPPQQQDPQQQQQRDGLEADPAAHCSGLTFDQRVRAGHAVKRFIDIGRAAYVRRALSMNDVELVYYTTRSTSPENLALLGTKAAL</sequence>
<evidence type="ECO:0000256" key="6">
    <source>
        <dbReference type="ARBA" id="ARBA00022679"/>
    </source>
</evidence>
<dbReference type="PROSITE" id="PS51800">
    <property type="entry name" value="ZF_CHHC_U11_48K"/>
    <property type="match status" value="1"/>
</dbReference>
<feature type="domain" description="CHHC U11-48K-type" evidence="17">
    <location>
        <begin position="15"/>
        <end position="42"/>
    </location>
</feature>
<protein>
    <recommendedName>
        <fullName evidence="4 15">tRNA:m(4)X modification enzyme TRM13</fullName>
        <ecNumber evidence="3 15">2.1.1.225</ecNumber>
    </recommendedName>
</protein>
<evidence type="ECO:0000256" key="14">
    <source>
        <dbReference type="ARBA" id="ARBA00049393"/>
    </source>
</evidence>
<evidence type="ECO:0000256" key="16">
    <source>
        <dbReference type="SAM" id="MobiDB-lite"/>
    </source>
</evidence>
<dbReference type="PANTHER" id="PTHR12998">
    <property type="entry name" value="TRNA:M(4)X MODIFICATION ENZYME TRM13 HOMOLOG"/>
    <property type="match status" value="1"/>
</dbReference>
<organism evidence="18 19">
    <name type="scientific">Coemansia thaxteri</name>
    <dbReference type="NCBI Taxonomy" id="2663907"/>
    <lineage>
        <taxon>Eukaryota</taxon>
        <taxon>Fungi</taxon>
        <taxon>Fungi incertae sedis</taxon>
        <taxon>Zoopagomycota</taxon>
        <taxon>Kickxellomycotina</taxon>
        <taxon>Kickxellomycetes</taxon>
        <taxon>Kickxellales</taxon>
        <taxon>Kickxellaceae</taxon>
        <taxon>Coemansia</taxon>
    </lineage>
</organism>
<evidence type="ECO:0000256" key="5">
    <source>
        <dbReference type="ARBA" id="ARBA00022603"/>
    </source>
</evidence>